<protein>
    <submittedName>
        <fullName evidence="1">Uncharacterized protein</fullName>
    </submittedName>
</protein>
<proteinExistence type="predicted"/>
<sequence>MRLWGDRSIAVPPKILFSRARSVGSTNTVSATLSSHQSESVVGASCPVPPASCSCGKDCGCVAGGRVGGRRGAADDASAPSSSVLVCVGTALWAWAALLDKQAGQSDQKLLELWKEVSDRAVRAATTTPVCCSSSRRASRTQAAWYTA</sequence>
<dbReference type="AlphaFoldDB" id="A0A7S2HT17"/>
<gene>
    <name evidence="1" type="ORF">DSPE1174_LOCUS33590</name>
</gene>
<accession>A0A7S2HT17</accession>
<organism evidence="1">
    <name type="scientific">Octactis speculum</name>
    <dbReference type="NCBI Taxonomy" id="3111310"/>
    <lineage>
        <taxon>Eukaryota</taxon>
        <taxon>Sar</taxon>
        <taxon>Stramenopiles</taxon>
        <taxon>Ochrophyta</taxon>
        <taxon>Dictyochophyceae</taxon>
        <taxon>Dictyochales</taxon>
        <taxon>Dictyochaceae</taxon>
        <taxon>Octactis</taxon>
    </lineage>
</organism>
<name>A0A7S2HT17_9STRA</name>
<reference evidence="1" key="1">
    <citation type="submission" date="2021-01" db="EMBL/GenBank/DDBJ databases">
        <authorList>
            <person name="Corre E."/>
            <person name="Pelletier E."/>
            <person name="Niang G."/>
            <person name="Scheremetjew M."/>
            <person name="Finn R."/>
            <person name="Kale V."/>
            <person name="Holt S."/>
            <person name="Cochrane G."/>
            <person name="Meng A."/>
            <person name="Brown T."/>
            <person name="Cohen L."/>
        </authorList>
    </citation>
    <scope>NUCLEOTIDE SEQUENCE</scope>
    <source>
        <strain evidence="1">CCMP1381</strain>
    </source>
</reference>
<evidence type="ECO:0000313" key="1">
    <source>
        <dbReference type="EMBL" id="CAD9499695.1"/>
    </source>
</evidence>
<dbReference type="EMBL" id="HBGS01064362">
    <property type="protein sequence ID" value="CAD9499695.1"/>
    <property type="molecule type" value="Transcribed_RNA"/>
</dbReference>